<dbReference type="InterPro" id="IPR038071">
    <property type="entry name" value="UROD/MetE-like_sf"/>
</dbReference>
<evidence type="ECO:0000256" key="2">
    <source>
        <dbReference type="ARBA" id="ARBA00009935"/>
    </source>
</evidence>
<dbReference type="NCBIfam" id="TIGR01464">
    <property type="entry name" value="hemE"/>
    <property type="match status" value="1"/>
</dbReference>
<sequence length="335" mass="37475">MAFNDLLLKALNKEKTERPPVWLMRQAGRYMPEYMEVRKRVSFLELCKTPELACEVTLQPIDILGADAAILFSDILIPIEPIGVNLSFNPAPVISNPVRTMEDVNRLKPFNPESDAPFVYKTIDLLVKKLNVPLIGFSGAPFTLACYMTEGAGSKSFLEIRKMMLNTPDVFHSLMKKLTEDTIKYLQNQVNHGCAAIQMFDTWAGILPPDEYKEMVFPYVKEISENISAPFIYFAKDGSAYFNTIKDLNCAGIGVDWKISLKEANERLGNKFTLQGNLDPAILFSNKASIKKYAEKAIEDGKLCPGHIFNLGHGIMPATPVENVKYLIDVVKGLA</sequence>
<dbReference type="Proteomes" id="UP000824176">
    <property type="component" value="Unassembled WGS sequence"/>
</dbReference>
<evidence type="ECO:0000259" key="10">
    <source>
        <dbReference type="PROSITE" id="PS00906"/>
    </source>
</evidence>
<proteinExistence type="inferred from homology"/>
<reference evidence="12" key="2">
    <citation type="submission" date="2021-04" db="EMBL/GenBank/DDBJ databases">
        <authorList>
            <person name="Gilroy R."/>
        </authorList>
    </citation>
    <scope>NUCLEOTIDE SEQUENCE</scope>
    <source>
        <strain evidence="12">ChiW4-1371</strain>
    </source>
</reference>
<organism evidence="12 13">
    <name type="scientific">Candidatus Mucispirillum faecigallinarum</name>
    <dbReference type="NCBI Taxonomy" id="2838699"/>
    <lineage>
        <taxon>Bacteria</taxon>
        <taxon>Pseudomonadati</taxon>
        <taxon>Deferribacterota</taxon>
        <taxon>Deferribacteres</taxon>
        <taxon>Deferribacterales</taxon>
        <taxon>Mucispirillaceae</taxon>
        <taxon>Mucispirillum</taxon>
    </lineage>
</organism>
<keyword evidence="7" id="KW-0963">Cytoplasm</keyword>
<comment type="subcellular location">
    <subcellularLocation>
        <location evidence="7">Cytoplasm</location>
    </subcellularLocation>
</comment>
<feature type="binding site" evidence="7">
    <location>
        <position position="147"/>
    </location>
    <ligand>
        <name>substrate</name>
    </ligand>
</feature>
<dbReference type="PROSITE" id="PS00907">
    <property type="entry name" value="UROD_2"/>
    <property type="match status" value="1"/>
</dbReference>
<dbReference type="EC" id="4.1.1.37" evidence="3 7"/>
<dbReference type="AlphaFoldDB" id="A0A9D2KAA9"/>
<dbReference type="InterPro" id="IPR000257">
    <property type="entry name" value="Uroporphyrinogen_deCOase"/>
</dbReference>
<evidence type="ECO:0000313" key="12">
    <source>
        <dbReference type="EMBL" id="HIZ89134.1"/>
    </source>
</evidence>
<name>A0A9D2KAA9_9BACT</name>
<comment type="pathway">
    <text evidence="1 7 8">Porphyrin-containing compound metabolism; protoporphyrin-IX biosynthesis; coproporphyrinogen-III from 5-aminolevulinate: step 4/4.</text>
</comment>
<comment type="caution">
    <text evidence="12">The sequence shown here is derived from an EMBL/GenBank/DDBJ whole genome shotgun (WGS) entry which is preliminary data.</text>
</comment>
<reference evidence="12" key="1">
    <citation type="journal article" date="2021" name="PeerJ">
        <title>Extensive microbial diversity within the chicken gut microbiome revealed by metagenomics and culture.</title>
        <authorList>
            <person name="Gilroy R."/>
            <person name="Ravi A."/>
            <person name="Getino M."/>
            <person name="Pursley I."/>
            <person name="Horton D.L."/>
            <person name="Alikhan N.F."/>
            <person name="Baker D."/>
            <person name="Gharbi K."/>
            <person name="Hall N."/>
            <person name="Watson M."/>
            <person name="Adriaenssens E.M."/>
            <person name="Foster-Nyarko E."/>
            <person name="Jarju S."/>
            <person name="Secka A."/>
            <person name="Antonio M."/>
            <person name="Oren A."/>
            <person name="Chaudhuri R.R."/>
            <person name="La Ragione R."/>
            <person name="Hildebrand F."/>
            <person name="Pallen M.J."/>
        </authorList>
    </citation>
    <scope>NUCLEOTIDE SEQUENCE</scope>
    <source>
        <strain evidence="12">ChiW4-1371</strain>
    </source>
</reference>
<dbReference type="Gene3D" id="3.20.20.210">
    <property type="match status" value="1"/>
</dbReference>
<protein>
    <recommendedName>
        <fullName evidence="3 7">Uroporphyrinogen decarboxylase</fullName>
        <shortName evidence="7">UPD</shortName>
        <shortName evidence="7">URO-D</shortName>
        <ecNumber evidence="3 7">4.1.1.37</ecNumber>
    </recommendedName>
</protein>
<evidence type="ECO:0000256" key="5">
    <source>
        <dbReference type="ARBA" id="ARBA00023239"/>
    </source>
</evidence>
<dbReference type="PANTHER" id="PTHR21091">
    <property type="entry name" value="METHYLTETRAHYDROFOLATE:HOMOCYSTEINE METHYLTRANSFERASE RELATED"/>
    <property type="match status" value="1"/>
</dbReference>
<evidence type="ECO:0000256" key="9">
    <source>
        <dbReference type="RuleBase" id="RU004169"/>
    </source>
</evidence>
<feature type="binding site" evidence="7">
    <location>
        <position position="74"/>
    </location>
    <ligand>
        <name>substrate</name>
    </ligand>
</feature>
<feature type="domain" description="Uroporphyrinogen decarboxylase (URO-D)" evidence="10">
    <location>
        <begin position="20"/>
        <end position="29"/>
    </location>
</feature>
<dbReference type="GO" id="GO:0006782">
    <property type="term" value="P:protoporphyrinogen IX biosynthetic process"/>
    <property type="evidence" value="ECO:0007669"/>
    <property type="project" value="UniProtKB-UniRule"/>
</dbReference>
<dbReference type="Pfam" id="PF01208">
    <property type="entry name" value="URO-D"/>
    <property type="match status" value="1"/>
</dbReference>
<feature type="binding site" evidence="7">
    <location>
        <position position="202"/>
    </location>
    <ligand>
        <name>substrate</name>
    </ligand>
</feature>
<evidence type="ECO:0000256" key="1">
    <source>
        <dbReference type="ARBA" id="ARBA00004804"/>
    </source>
</evidence>
<evidence type="ECO:0000256" key="4">
    <source>
        <dbReference type="ARBA" id="ARBA00022793"/>
    </source>
</evidence>
<dbReference type="GO" id="GO:0005829">
    <property type="term" value="C:cytosol"/>
    <property type="evidence" value="ECO:0007669"/>
    <property type="project" value="TreeGrafter"/>
</dbReference>
<keyword evidence="4 7" id="KW-0210">Decarboxylase</keyword>
<dbReference type="HAMAP" id="MF_00218">
    <property type="entry name" value="URO_D"/>
    <property type="match status" value="1"/>
</dbReference>
<feature type="site" description="Transition state stabilizer" evidence="7">
    <location>
        <position position="74"/>
    </location>
</feature>
<gene>
    <name evidence="7 12" type="primary">hemE</name>
    <name evidence="12" type="ORF">H9804_04255</name>
</gene>
<evidence type="ECO:0000259" key="11">
    <source>
        <dbReference type="PROSITE" id="PS00907"/>
    </source>
</evidence>
<keyword evidence="6 7" id="KW-0627">Porphyrin biosynthesis</keyword>
<evidence type="ECO:0000256" key="3">
    <source>
        <dbReference type="ARBA" id="ARBA00012288"/>
    </source>
</evidence>
<dbReference type="InterPro" id="IPR006361">
    <property type="entry name" value="Uroporphyrinogen_deCO2ase_HemE"/>
</dbReference>
<comment type="function">
    <text evidence="7">Catalyzes the decarboxylation of four acetate groups of uroporphyrinogen-III to yield coproporphyrinogen-III.</text>
</comment>
<feature type="binding site" evidence="7">
    <location>
        <begin position="25"/>
        <end position="29"/>
    </location>
    <ligand>
        <name>substrate</name>
    </ligand>
</feature>
<comment type="caution">
    <text evidence="7">Lacks conserved residue(s) required for the propagation of feature annotation.</text>
</comment>
<evidence type="ECO:0000256" key="8">
    <source>
        <dbReference type="RuleBase" id="RU000554"/>
    </source>
</evidence>
<feature type="binding site" evidence="7">
    <location>
        <position position="313"/>
    </location>
    <ligand>
        <name>substrate</name>
    </ligand>
</feature>
<dbReference type="GO" id="GO:0004853">
    <property type="term" value="F:uroporphyrinogen decarboxylase activity"/>
    <property type="evidence" value="ECO:0007669"/>
    <property type="project" value="UniProtKB-UniRule"/>
</dbReference>
<accession>A0A9D2KAA9</accession>
<feature type="domain" description="Uroporphyrinogen decarboxylase (URO-D)" evidence="11">
    <location>
        <begin position="135"/>
        <end position="151"/>
    </location>
</feature>
<dbReference type="PROSITE" id="PS00906">
    <property type="entry name" value="UROD_1"/>
    <property type="match status" value="1"/>
</dbReference>
<comment type="similarity">
    <text evidence="2 7 9">Belongs to the uroporphyrinogen decarboxylase family.</text>
</comment>
<comment type="subunit">
    <text evidence="7">Homodimer.</text>
</comment>
<evidence type="ECO:0000313" key="13">
    <source>
        <dbReference type="Proteomes" id="UP000824176"/>
    </source>
</evidence>
<dbReference type="SUPFAM" id="SSF51726">
    <property type="entry name" value="UROD/MetE-like"/>
    <property type="match status" value="1"/>
</dbReference>
<comment type="catalytic activity">
    <reaction evidence="7 8">
        <text>uroporphyrinogen III + 4 H(+) = coproporphyrinogen III + 4 CO2</text>
        <dbReference type="Rhea" id="RHEA:19865"/>
        <dbReference type="ChEBI" id="CHEBI:15378"/>
        <dbReference type="ChEBI" id="CHEBI:16526"/>
        <dbReference type="ChEBI" id="CHEBI:57308"/>
        <dbReference type="ChEBI" id="CHEBI:57309"/>
        <dbReference type="EC" id="4.1.1.37"/>
    </reaction>
</comment>
<dbReference type="PANTHER" id="PTHR21091:SF169">
    <property type="entry name" value="UROPORPHYRINOGEN DECARBOXYLASE"/>
    <property type="match status" value="1"/>
</dbReference>
<keyword evidence="5 7" id="KW-0456">Lyase</keyword>
<evidence type="ECO:0000256" key="7">
    <source>
        <dbReference type="HAMAP-Rule" id="MF_00218"/>
    </source>
</evidence>
<dbReference type="EMBL" id="DXAQ01000067">
    <property type="protein sequence ID" value="HIZ89134.1"/>
    <property type="molecule type" value="Genomic_DNA"/>
</dbReference>
<dbReference type="CDD" id="cd00717">
    <property type="entry name" value="URO-D"/>
    <property type="match status" value="1"/>
</dbReference>
<evidence type="ECO:0000256" key="6">
    <source>
        <dbReference type="ARBA" id="ARBA00023244"/>
    </source>
</evidence>